<dbReference type="Gene3D" id="3.40.50.10490">
    <property type="entry name" value="Glucose-6-phosphate isomerase like protein, domain 1"/>
    <property type="match status" value="2"/>
</dbReference>
<organism evidence="3 4">
    <name type="scientific">Actinomyces weissii</name>
    <dbReference type="NCBI Taxonomy" id="675090"/>
    <lineage>
        <taxon>Bacteria</taxon>
        <taxon>Bacillati</taxon>
        <taxon>Actinomycetota</taxon>
        <taxon>Actinomycetes</taxon>
        <taxon>Actinomycetales</taxon>
        <taxon>Actinomycetaceae</taxon>
        <taxon>Actinomyces</taxon>
    </lineage>
</organism>
<evidence type="ECO:0000259" key="2">
    <source>
        <dbReference type="PROSITE" id="PS51464"/>
    </source>
</evidence>
<dbReference type="Pfam" id="PF01380">
    <property type="entry name" value="SIS"/>
    <property type="match status" value="1"/>
</dbReference>
<accession>A0A7T7S0Z0</accession>
<dbReference type="CDD" id="cd05008">
    <property type="entry name" value="SIS_GlmS_GlmD_1"/>
    <property type="match status" value="1"/>
</dbReference>
<dbReference type="InterPro" id="IPR001347">
    <property type="entry name" value="SIS_dom"/>
</dbReference>
<sequence length="297" mass="31883">MVNKTTAEIFTQPDTWARAAQLAATAPGLPVSGERVAVIGCGTSWFMAQSYCVLREQLGHGVCDAFTSSLFPLGRDYDRVVLLSRSGTTTEIVDLARDLKARGVPTVLVTAVGQGPVAEHVDTEIVLDFADEESVVQTRFATSALTLFRASLGQDLTAAVADCRKALELEVPGSWVEADQVTFLGDGWCFGLANEAGLKWREASQSWTESYPAMEYRHGPIAIAQPGRLTWVFGQAPAGMAEQVAATGAEFLTFDLDPVATLVLAQRVAVLRAEARGLDPDRPRHLSRAVILPDGGH</sequence>
<dbReference type="PROSITE" id="PS51464">
    <property type="entry name" value="SIS"/>
    <property type="match status" value="1"/>
</dbReference>
<keyword evidence="1" id="KW-0677">Repeat</keyword>
<dbReference type="KEGG" id="awe:JG540_06390"/>
<dbReference type="PANTHER" id="PTHR10937">
    <property type="entry name" value="GLUCOSAMINE--FRUCTOSE-6-PHOSPHATE AMINOTRANSFERASE, ISOMERIZING"/>
    <property type="match status" value="1"/>
</dbReference>
<name>A0A7T7S0Z0_9ACTO</name>
<dbReference type="EMBL" id="CP066802">
    <property type="protein sequence ID" value="QQM66718.1"/>
    <property type="molecule type" value="Genomic_DNA"/>
</dbReference>
<gene>
    <name evidence="3" type="ORF">JG540_06390</name>
</gene>
<reference evidence="3 4" key="1">
    <citation type="submission" date="2020-12" db="EMBL/GenBank/DDBJ databases">
        <authorList>
            <person name="Zhou J."/>
        </authorList>
    </citation>
    <scope>NUCLEOTIDE SEQUENCE [LARGE SCALE GENOMIC DNA]</scope>
    <source>
        <strain evidence="3 4">CCUG 61299</strain>
    </source>
</reference>
<dbReference type="CDD" id="cd05009">
    <property type="entry name" value="SIS_GlmS_GlmD_2"/>
    <property type="match status" value="1"/>
</dbReference>
<dbReference type="AlphaFoldDB" id="A0A7T7S0Z0"/>
<dbReference type="InterPro" id="IPR046348">
    <property type="entry name" value="SIS_dom_sf"/>
</dbReference>
<dbReference type="GO" id="GO:1901135">
    <property type="term" value="P:carbohydrate derivative metabolic process"/>
    <property type="evidence" value="ECO:0007669"/>
    <property type="project" value="InterPro"/>
</dbReference>
<keyword evidence="4" id="KW-1185">Reference proteome</keyword>
<dbReference type="GO" id="GO:0097367">
    <property type="term" value="F:carbohydrate derivative binding"/>
    <property type="evidence" value="ECO:0007669"/>
    <property type="project" value="InterPro"/>
</dbReference>
<dbReference type="InterPro" id="IPR035466">
    <property type="entry name" value="GlmS/AgaS_SIS"/>
</dbReference>
<dbReference type="Proteomes" id="UP000595895">
    <property type="component" value="Chromosome"/>
</dbReference>
<evidence type="ECO:0000313" key="3">
    <source>
        <dbReference type="EMBL" id="QQM66718.1"/>
    </source>
</evidence>
<evidence type="ECO:0000313" key="4">
    <source>
        <dbReference type="Proteomes" id="UP000595895"/>
    </source>
</evidence>
<protein>
    <submittedName>
        <fullName evidence="3">SIS domain-containing protein</fullName>
    </submittedName>
</protein>
<evidence type="ECO:0000256" key="1">
    <source>
        <dbReference type="ARBA" id="ARBA00022737"/>
    </source>
</evidence>
<dbReference type="InterPro" id="IPR035490">
    <property type="entry name" value="GlmS/FrlB_SIS"/>
</dbReference>
<dbReference type="SUPFAM" id="SSF53697">
    <property type="entry name" value="SIS domain"/>
    <property type="match status" value="1"/>
</dbReference>
<feature type="domain" description="SIS" evidence="2">
    <location>
        <begin position="26"/>
        <end position="166"/>
    </location>
</feature>
<dbReference type="RefSeq" id="WP_200274808.1">
    <property type="nucleotide sequence ID" value="NZ_CP066802.1"/>
</dbReference>
<proteinExistence type="predicted"/>